<comment type="caution">
    <text evidence="3">The sequence shown here is derived from an EMBL/GenBank/DDBJ whole genome shotgun (WGS) entry which is preliminary data.</text>
</comment>
<sequence length="553" mass="62314">MTDTEGSLRATEAELFPRPSPELPSPTVFRAEYLIPNRPGCFAVSNEVMGLSEEFAEDPVGWMMAHFGDRKIPISRKVLAEQECKEDTLKHWYEILRHHEWYLKDWNFQSECEGLGIEPPYKCPEQFADDWLNPYWHSIQPKGGKDYRFMYWGSKGSTTPNHFDVMMSHSWTYNVTGRKLWYFGARENDKQLSIEFEQGPGEVVFVPSGWAHSVVNLDEDTISVNHNWFCGPNVRRVYAAFETDVAEVLRNLDGFGVKREPDTQWYDEHVQLILKGNDSMDMAMLADCILMGVEKLQDEQDFGDGWVEYSLAQATSVLQDILSKYRSVLKKAVVGKIEGLTSTDGSCIICSLIAVYIKEAAPVWVIVLISVGVAWLALGVAFKFVFSVRDPQCRRLQSVVVKESPSSARRDLTNSSVISVITSRISAELLLDQPINADSLGRCALFNPYFYQRSTAMDRLHISFAKAVTLLVLWLILIVTLGVVALVCAFIYHLSGIVVGSLIIVGGLIAVLGLVARRWIVVERDIKISEYYGKEDEGDDVKPRPAESIVTAV</sequence>
<dbReference type="Pfam" id="PF02373">
    <property type="entry name" value="JmjC"/>
    <property type="match status" value="1"/>
</dbReference>
<evidence type="ECO:0000313" key="3">
    <source>
        <dbReference type="EMBL" id="KAF4746960.1"/>
    </source>
</evidence>
<dbReference type="GO" id="GO:0016706">
    <property type="term" value="F:2-oxoglutarate-dependent dioxygenase activity"/>
    <property type="evidence" value="ECO:0007669"/>
    <property type="project" value="TreeGrafter"/>
</dbReference>
<dbReference type="GO" id="GO:0005737">
    <property type="term" value="C:cytoplasm"/>
    <property type="evidence" value="ECO:0007669"/>
    <property type="project" value="TreeGrafter"/>
</dbReference>
<gene>
    <name evidence="3" type="ORF">FOZ63_026981</name>
</gene>
<keyword evidence="1" id="KW-0472">Membrane</keyword>
<dbReference type="SUPFAM" id="SSF51197">
    <property type="entry name" value="Clavaminate synthase-like"/>
    <property type="match status" value="1"/>
</dbReference>
<feature type="transmembrane region" description="Helical" evidence="1">
    <location>
        <begin position="467"/>
        <end position="492"/>
    </location>
</feature>
<keyword evidence="1" id="KW-0812">Transmembrane</keyword>
<dbReference type="Proteomes" id="UP000553632">
    <property type="component" value="Unassembled WGS sequence"/>
</dbReference>
<proteinExistence type="predicted"/>
<dbReference type="PANTHER" id="PTHR12480">
    <property type="entry name" value="ARGININE DEMETHYLASE AND LYSYL-HYDROXYLASE JMJD"/>
    <property type="match status" value="1"/>
</dbReference>
<reference evidence="3 4" key="1">
    <citation type="submission" date="2020-04" db="EMBL/GenBank/DDBJ databases">
        <title>Perkinsus olseni comparative genomics.</title>
        <authorList>
            <person name="Bogema D.R."/>
        </authorList>
    </citation>
    <scope>NUCLEOTIDE SEQUENCE [LARGE SCALE GENOMIC DNA]</scope>
    <source>
        <strain evidence="3 4">ATCC PRA-207</strain>
    </source>
</reference>
<dbReference type="SMART" id="SM00558">
    <property type="entry name" value="JmjC"/>
    <property type="match status" value="1"/>
</dbReference>
<dbReference type="PROSITE" id="PS51184">
    <property type="entry name" value="JMJC"/>
    <property type="match status" value="1"/>
</dbReference>
<evidence type="ECO:0000259" key="2">
    <source>
        <dbReference type="PROSITE" id="PS51184"/>
    </source>
</evidence>
<dbReference type="AlphaFoldDB" id="A0A7J6TRE4"/>
<dbReference type="PANTHER" id="PTHR12480:SF6">
    <property type="entry name" value="2-OXOGLUTARATE AND IRON-DEPENDENT OXYGENASE JMJD4"/>
    <property type="match status" value="1"/>
</dbReference>
<evidence type="ECO:0000256" key="1">
    <source>
        <dbReference type="SAM" id="Phobius"/>
    </source>
</evidence>
<dbReference type="GO" id="GO:0045905">
    <property type="term" value="P:positive regulation of translational termination"/>
    <property type="evidence" value="ECO:0007669"/>
    <property type="project" value="TreeGrafter"/>
</dbReference>
<accession>A0A7J6TRE4</accession>
<keyword evidence="4" id="KW-1185">Reference proteome</keyword>
<feature type="domain" description="JmjC" evidence="2">
    <location>
        <begin position="107"/>
        <end position="245"/>
    </location>
</feature>
<dbReference type="EMBL" id="JABANO010009379">
    <property type="protein sequence ID" value="KAF4746960.1"/>
    <property type="molecule type" value="Genomic_DNA"/>
</dbReference>
<dbReference type="GO" id="GO:0043565">
    <property type="term" value="F:sequence-specific DNA binding"/>
    <property type="evidence" value="ECO:0007669"/>
    <property type="project" value="TreeGrafter"/>
</dbReference>
<organism evidence="3 4">
    <name type="scientific">Perkinsus olseni</name>
    <name type="common">Perkinsus atlanticus</name>
    <dbReference type="NCBI Taxonomy" id="32597"/>
    <lineage>
        <taxon>Eukaryota</taxon>
        <taxon>Sar</taxon>
        <taxon>Alveolata</taxon>
        <taxon>Perkinsozoa</taxon>
        <taxon>Perkinsea</taxon>
        <taxon>Perkinsida</taxon>
        <taxon>Perkinsidae</taxon>
        <taxon>Perkinsus</taxon>
    </lineage>
</organism>
<feature type="transmembrane region" description="Helical" evidence="1">
    <location>
        <begin position="363"/>
        <end position="386"/>
    </location>
</feature>
<dbReference type="InterPro" id="IPR003347">
    <property type="entry name" value="JmjC_dom"/>
</dbReference>
<dbReference type="GO" id="GO:0005634">
    <property type="term" value="C:nucleus"/>
    <property type="evidence" value="ECO:0007669"/>
    <property type="project" value="TreeGrafter"/>
</dbReference>
<feature type="transmembrane region" description="Helical" evidence="1">
    <location>
        <begin position="498"/>
        <end position="516"/>
    </location>
</feature>
<dbReference type="InterPro" id="IPR050910">
    <property type="entry name" value="JMJD6_ArgDemeth/LysHydrox"/>
</dbReference>
<protein>
    <recommendedName>
        <fullName evidence="2">JmjC domain-containing protein</fullName>
    </recommendedName>
</protein>
<keyword evidence="1" id="KW-1133">Transmembrane helix</keyword>
<name>A0A7J6TRE4_PEROL</name>
<evidence type="ECO:0000313" key="4">
    <source>
        <dbReference type="Proteomes" id="UP000553632"/>
    </source>
</evidence>
<dbReference type="Gene3D" id="2.60.120.650">
    <property type="entry name" value="Cupin"/>
    <property type="match status" value="1"/>
</dbReference>